<gene>
    <name evidence="1" type="ORF">EBN88_14305</name>
</gene>
<protein>
    <submittedName>
        <fullName evidence="1">Plasmid partition protein</fullName>
    </submittedName>
</protein>
<dbReference type="Proteomes" id="UP000278673">
    <property type="component" value="Unassembled WGS sequence"/>
</dbReference>
<dbReference type="RefSeq" id="WP_122184253.1">
    <property type="nucleotide sequence ID" value="NZ_RFFJ01000068.1"/>
</dbReference>
<sequence length="229" mass="25178">MLIANIAPRSMGKTTDTGWMLHALYEAEAPDGTKKYKPRGYDADHSRQLHTWATGPGEFPMPVELAATARFHREVHPPEGWISVVDCGHTENHPDITDSVLRVADLVILHLTPSTADIQRVVDPPVGVPIADMVARSAALRPDSKAPPAWALLNRVVPPRTEAGAGVKRNAKSTVDARDWLESEGWRVLDTTIRTVEDFKQSIGQPITDASSTEFGDLIRELENRGLLK</sequence>
<accession>A0A3M2LQT5</accession>
<comment type="caution">
    <text evidence="1">The sequence shown here is derived from an EMBL/GenBank/DDBJ whole genome shotgun (WGS) entry which is preliminary data.</text>
</comment>
<name>A0A3M2LQT5_9ACTN</name>
<dbReference type="Gene3D" id="3.40.50.300">
    <property type="entry name" value="P-loop containing nucleotide triphosphate hydrolases"/>
    <property type="match status" value="1"/>
</dbReference>
<dbReference type="AlphaFoldDB" id="A0A3M2LQT5"/>
<evidence type="ECO:0000313" key="1">
    <source>
        <dbReference type="EMBL" id="RMI39757.1"/>
    </source>
</evidence>
<organism evidence="1 2">
    <name type="scientific">Streptomyces triticirhizae</name>
    <dbReference type="NCBI Taxonomy" id="2483353"/>
    <lineage>
        <taxon>Bacteria</taxon>
        <taxon>Bacillati</taxon>
        <taxon>Actinomycetota</taxon>
        <taxon>Actinomycetes</taxon>
        <taxon>Kitasatosporales</taxon>
        <taxon>Streptomycetaceae</taxon>
        <taxon>Streptomyces</taxon>
    </lineage>
</organism>
<dbReference type="EMBL" id="RFFJ01000068">
    <property type="protein sequence ID" value="RMI39757.1"/>
    <property type="molecule type" value="Genomic_DNA"/>
</dbReference>
<evidence type="ECO:0000313" key="2">
    <source>
        <dbReference type="Proteomes" id="UP000278673"/>
    </source>
</evidence>
<proteinExistence type="predicted"/>
<dbReference type="InterPro" id="IPR027417">
    <property type="entry name" value="P-loop_NTPase"/>
</dbReference>
<reference evidence="1 2" key="1">
    <citation type="submission" date="2018-10" db="EMBL/GenBank/DDBJ databases">
        <title>Isolation, diversity and antifungal activity of actinobacteria from wheat.</title>
        <authorList>
            <person name="Han C."/>
        </authorList>
    </citation>
    <scope>NUCLEOTIDE SEQUENCE [LARGE SCALE GENOMIC DNA]</scope>
    <source>
        <strain evidence="1 2">NEAU-YY642</strain>
    </source>
</reference>
<keyword evidence="2" id="KW-1185">Reference proteome</keyword>